<gene>
    <name evidence="1" type="ORF">A6R68_06856</name>
</gene>
<dbReference type="AlphaFoldDB" id="A0A1A6GEE1"/>
<reference evidence="1 2" key="1">
    <citation type="submission" date="2016-06" db="EMBL/GenBank/DDBJ databases">
        <title>The Draft Genome Sequence and Annotation of the Desert Woodrat Neotoma lepida.</title>
        <authorList>
            <person name="Campbell M."/>
            <person name="Oakeson K.F."/>
            <person name="Yandell M."/>
            <person name="Halpert J.R."/>
            <person name="Dearing D."/>
        </authorList>
    </citation>
    <scope>NUCLEOTIDE SEQUENCE [LARGE SCALE GENOMIC DNA]</scope>
    <source>
        <strain evidence="1">417</strain>
        <tissue evidence="1">Liver</tissue>
    </source>
</reference>
<accession>A0A1A6GEE1</accession>
<evidence type="ECO:0000313" key="2">
    <source>
        <dbReference type="Proteomes" id="UP000092124"/>
    </source>
</evidence>
<comment type="caution">
    <text evidence="1">The sequence shown here is derived from an EMBL/GenBank/DDBJ whole genome shotgun (WGS) entry which is preliminary data.</text>
</comment>
<sequence>MLRKHPNPEHPRSVLCDWKTAWPALLRKGLKI</sequence>
<proteinExistence type="predicted"/>
<keyword evidence="2" id="KW-1185">Reference proteome</keyword>
<evidence type="ECO:0000313" key="1">
    <source>
        <dbReference type="EMBL" id="OBS64608.1"/>
    </source>
</evidence>
<name>A0A1A6GEE1_NEOLE</name>
<dbReference type="EMBL" id="LZPO01097161">
    <property type="protein sequence ID" value="OBS64608.1"/>
    <property type="molecule type" value="Genomic_DNA"/>
</dbReference>
<protein>
    <submittedName>
        <fullName evidence="1">Uncharacterized protein</fullName>
    </submittedName>
</protein>
<organism evidence="1 2">
    <name type="scientific">Neotoma lepida</name>
    <name type="common">Desert woodrat</name>
    <dbReference type="NCBI Taxonomy" id="56216"/>
    <lineage>
        <taxon>Eukaryota</taxon>
        <taxon>Metazoa</taxon>
        <taxon>Chordata</taxon>
        <taxon>Craniata</taxon>
        <taxon>Vertebrata</taxon>
        <taxon>Euteleostomi</taxon>
        <taxon>Mammalia</taxon>
        <taxon>Eutheria</taxon>
        <taxon>Euarchontoglires</taxon>
        <taxon>Glires</taxon>
        <taxon>Rodentia</taxon>
        <taxon>Myomorpha</taxon>
        <taxon>Muroidea</taxon>
        <taxon>Cricetidae</taxon>
        <taxon>Neotominae</taxon>
        <taxon>Neotoma</taxon>
    </lineage>
</organism>
<dbReference type="Proteomes" id="UP000092124">
    <property type="component" value="Unassembled WGS sequence"/>
</dbReference>